<comment type="caution">
    <text evidence="1">The sequence shown here is derived from an EMBL/GenBank/DDBJ whole genome shotgun (WGS) entry which is preliminary data.</text>
</comment>
<keyword evidence="2" id="KW-1185">Reference proteome</keyword>
<evidence type="ECO:0000313" key="2">
    <source>
        <dbReference type="Proteomes" id="UP000545493"/>
    </source>
</evidence>
<dbReference type="Proteomes" id="UP000545493">
    <property type="component" value="Unassembled WGS sequence"/>
</dbReference>
<dbReference type="RefSeq" id="WP_167166861.1">
    <property type="nucleotide sequence ID" value="NZ_JAAOYM010000001.1"/>
</dbReference>
<protein>
    <submittedName>
        <fullName evidence="1">Phage-related tail protein</fullName>
    </submittedName>
</protein>
<reference evidence="1 2" key="1">
    <citation type="submission" date="2020-03" db="EMBL/GenBank/DDBJ databases">
        <title>Sequencing the genomes of 1000 actinobacteria strains.</title>
        <authorList>
            <person name="Klenk H.-P."/>
        </authorList>
    </citation>
    <scope>NUCLEOTIDE SEQUENCE [LARGE SCALE GENOMIC DNA]</scope>
    <source>
        <strain evidence="1 2">DSM 45685</strain>
    </source>
</reference>
<proteinExistence type="predicted"/>
<evidence type="ECO:0000313" key="1">
    <source>
        <dbReference type="EMBL" id="NIJ10621.1"/>
    </source>
</evidence>
<accession>A0A7X5UM97</accession>
<sequence length="102" mass="9873">MALLAVQDATEGAAVTLTAASAGGDQIPQGVRAGGWQLGHLLLVINGGAAAITVTVAGMAPVSVPAGGTAVIPAYGIYRGSPRDITYSAVTSVTVAAVRVSG</sequence>
<dbReference type="AlphaFoldDB" id="A0A7X5UM97"/>
<organism evidence="1 2">
    <name type="scientific">Saccharomonospora amisosensis</name>
    <dbReference type="NCBI Taxonomy" id="1128677"/>
    <lineage>
        <taxon>Bacteria</taxon>
        <taxon>Bacillati</taxon>
        <taxon>Actinomycetota</taxon>
        <taxon>Actinomycetes</taxon>
        <taxon>Pseudonocardiales</taxon>
        <taxon>Pseudonocardiaceae</taxon>
        <taxon>Saccharomonospora</taxon>
    </lineage>
</organism>
<gene>
    <name evidence="1" type="ORF">FHU38_000965</name>
</gene>
<name>A0A7X5UM97_9PSEU</name>
<dbReference type="EMBL" id="JAAOYM010000001">
    <property type="protein sequence ID" value="NIJ10621.1"/>
    <property type="molecule type" value="Genomic_DNA"/>
</dbReference>